<evidence type="ECO:0008006" key="5">
    <source>
        <dbReference type="Google" id="ProtNLM"/>
    </source>
</evidence>
<dbReference type="Pfam" id="PF10935">
    <property type="entry name" value="DUF2637"/>
    <property type="match status" value="1"/>
</dbReference>
<feature type="transmembrane region" description="Helical" evidence="2">
    <location>
        <begin position="204"/>
        <end position="226"/>
    </location>
</feature>
<evidence type="ECO:0000313" key="3">
    <source>
        <dbReference type="EMBL" id="RSM59558.1"/>
    </source>
</evidence>
<proteinExistence type="predicted"/>
<feature type="region of interest" description="Disordered" evidence="1">
    <location>
        <begin position="233"/>
        <end position="252"/>
    </location>
</feature>
<dbReference type="EMBL" id="QHKI01000133">
    <property type="protein sequence ID" value="RSM59558.1"/>
    <property type="molecule type" value="Genomic_DNA"/>
</dbReference>
<dbReference type="Proteomes" id="UP000287547">
    <property type="component" value="Unassembled WGS sequence"/>
</dbReference>
<evidence type="ECO:0000313" key="4">
    <source>
        <dbReference type="Proteomes" id="UP000287547"/>
    </source>
</evidence>
<reference evidence="3 4" key="1">
    <citation type="submission" date="2018-05" db="EMBL/GenBank/DDBJ databases">
        <title>Evolution of GPA BGCs.</title>
        <authorList>
            <person name="Waglechner N."/>
            <person name="Wright G.D."/>
        </authorList>
    </citation>
    <scope>NUCLEOTIDE SEQUENCE [LARGE SCALE GENOMIC DNA]</scope>
    <source>
        <strain evidence="3 4">A82846</strain>
    </source>
</reference>
<accession>A0A428XW67</accession>
<sequence length="252" mass="27095">MTRRPKDQVAYLLANRWRALATSLATPASLAPARTYSWRQPSPTSRQVTTKPRMGWRPTTIQQPRCRHRPRQSGRPMMSVWRQLASHTARARQPSRTLAANWSPGPGLCSARSSPVAGNVLASRIPPANASFDWQPSLFAQVGAAVWPITLLLAVEALSRVRWPSGVLWKLARYGGVVGVALGSAAISYGHIHTVLTSWGYGHLAAAVGPLVIDGLMVVAGFALLATAKHQAGASPPPAGDTDHQPRAEMSL</sequence>
<feature type="transmembrane region" description="Helical" evidence="2">
    <location>
        <begin position="171"/>
        <end position="192"/>
    </location>
</feature>
<keyword evidence="2" id="KW-0472">Membrane</keyword>
<protein>
    <recommendedName>
        <fullName evidence="5">DUF2637 domain-containing protein</fullName>
    </recommendedName>
</protein>
<gene>
    <name evidence="3" type="ORF">DMH04_55750</name>
</gene>
<evidence type="ECO:0000256" key="2">
    <source>
        <dbReference type="SAM" id="Phobius"/>
    </source>
</evidence>
<dbReference type="OrthoDB" id="3405422at2"/>
<dbReference type="AlphaFoldDB" id="A0A428XW67"/>
<comment type="caution">
    <text evidence="3">The sequence shown here is derived from an EMBL/GenBank/DDBJ whole genome shotgun (WGS) entry which is preliminary data.</text>
</comment>
<keyword evidence="2" id="KW-1133">Transmembrane helix</keyword>
<feature type="compositionally biased region" description="Polar residues" evidence="1">
    <location>
        <begin position="37"/>
        <end position="50"/>
    </location>
</feature>
<name>A0A428XW67_KIBAR</name>
<feature type="compositionally biased region" description="Basic and acidic residues" evidence="1">
    <location>
        <begin position="241"/>
        <end position="252"/>
    </location>
</feature>
<keyword evidence="2" id="KW-0812">Transmembrane</keyword>
<organism evidence="3 4">
    <name type="scientific">Kibdelosporangium aridum</name>
    <dbReference type="NCBI Taxonomy" id="2030"/>
    <lineage>
        <taxon>Bacteria</taxon>
        <taxon>Bacillati</taxon>
        <taxon>Actinomycetota</taxon>
        <taxon>Actinomycetes</taxon>
        <taxon>Pseudonocardiales</taxon>
        <taxon>Pseudonocardiaceae</taxon>
        <taxon>Kibdelosporangium</taxon>
    </lineage>
</organism>
<feature type="region of interest" description="Disordered" evidence="1">
    <location>
        <begin position="35"/>
        <end position="76"/>
    </location>
</feature>
<evidence type="ECO:0000256" key="1">
    <source>
        <dbReference type="SAM" id="MobiDB-lite"/>
    </source>
</evidence>
<dbReference type="InterPro" id="IPR021235">
    <property type="entry name" value="DUF2637"/>
</dbReference>